<comment type="caution">
    <text evidence="1">The sequence shown here is derived from an EMBL/GenBank/DDBJ whole genome shotgun (WGS) entry which is preliminary data.</text>
</comment>
<dbReference type="GO" id="GO:0009236">
    <property type="term" value="P:cobalamin biosynthetic process"/>
    <property type="evidence" value="ECO:0007669"/>
    <property type="project" value="InterPro"/>
</dbReference>
<protein>
    <submittedName>
        <fullName evidence="1">CobD/CbiB domain protein</fullName>
    </submittedName>
</protein>
<sequence>MPWGIAISILVDLILGDPKDLPHPVRAIGKLARALERFFRNNCS</sequence>
<organism evidence="1 2">
    <name type="scientific">Leptospira interrogans serovar Pyrogenes str. 200701872</name>
    <dbReference type="NCBI Taxonomy" id="1193029"/>
    <lineage>
        <taxon>Bacteria</taxon>
        <taxon>Pseudomonadati</taxon>
        <taxon>Spirochaetota</taxon>
        <taxon>Spirochaetia</taxon>
        <taxon>Leptospirales</taxon>
        <taxon>Leptospiraceae</taxon>
        <taxon>Leptospira</taxon>
    </lineage>
</organism>
<reference evidence="1 2" key="1">
    <citation type="submission" date="2013-01" db="EMBL/GenBank/DDBJ databases">
        <authorList>
            <person name="Harkins D.M."/>
            <person name="Durkin A.S."/>
            <person name="Brinkac L.M."/>
            <person name="Haft D.H."/>
            <person name="Selengut J.D."/>
            <person name="Sanka R."/>
            <person name="DePew J."/>
            <person name="Purushe J."/>
            <person name="Picardeau M."/>
            <person name="Werts C."/>
            <person name="Goarant C."/>
            <person name="Vinetz J.M."/>
            <person name="Sutton G.G."/>
            <person name="Nierman W.C."/>
            <person name="Fouts D.E."/>
        </authorList>
    </citation>
    <scope>NUCLEOTIDE SEQUENCE [LARGE SCALE GENOMIC DNA]</scope>
    <source>
        <strain evidence="1 2">200701872</strain>
    </source>
</reference>
<evidence type="ECO:0000313" key="2">
    <source>
        <dbReference type="Proteomes" id="UP000012117"/>
    </source>
</evidence>
<proteinExistence type="predicted"/>
<feature type="non-terminal residue" evidence="1">
    <location>
        <position position="44"/>
    </location>
</feature>
<dbReference type="GO" id="GO:0016020">
    <property type="term" value="C:membrane"/>
    <property type="evidence" value="ECO:0007669"/>
    <property type="project" value="InterPro"/>
</dbReference>
<accession>M6ZTC4</accession>
<dbReference type="InterPro" id="IPR004485">
    <property type="entry name" value="Cobalamin_biosynth_CobD/CbiB"/>
</dbReference>
<dbReference type="Proteomes" id="UP000012117">
    <property type="component" value="Unassembled WGS sequence"/>
</dbReference>
<dbReference type="EMBL" id="AKWN02000009">
    <property type="protein sequence ID" value="EMP09678.1"/>
    <property type="molecule type" value="Genomic_DNA"/>
</dbReference>
<dbReference type="AlphaFoldDB" id="M6ZTC4"/>
<gene>
    <name evidence="1" type="ORF">LEP1GSC124_0260</name>
</gene>
<dbReference type="Pfam" id="PF03186">
    <property type="entry name" value="CobD_Cbib"/>
    <property type="match status" value="1"/>
</dbReference>
<dbReference type="GO" id="GO:0048472">
    <property type="term" value="F:threonine-phosphate decarboxylase activity"/>
    <property type="evidence" value="ECO:0007669"/>
    <property type="project" value="InterPro"/>
</dbReference>
<evidence type="ECO:0000313" key="1">
    <source>
        <dbReference type="EMBL" id="EMP09678.1"/>
    </source>
</evidence>
<name>M6ZTC4_LEPIR</name>